<gene>
    <name evidence="3" type="ORF">SAMN05192565_1452</name>
</gene>
<proteinExistence type="predicted"/>
<dbReference type="EMBL" id="FOPM01000045">
    <property type="protein sequence ID" value="SFH13409.1"/>
    <property type="molecule type" value="Genomic_DNA"/>
</dbReference>
<dbReference type="OrthoDB" id="5363296at2"/>
<dbReference type="Gene3D" id="3.40.720.10">
    <property type="entry name" value="Alkaline Phosphatase, subunit A"/>
    <property type="match status" value="1"/>
</dbReference>
<dbReference type="Pfam" id="PF00884">
    <property type="entry name" value="Sulfatase"/>
    <property type="match status" value="1"/>
</dbReference>
<keyword evidence="1" id="KW-1133">Transmembrane helix</keyword>
<evidence type="ECO:0000313" key="3">
    <source>
        <dbReference type="EMBL" id="SFH13409.1"/>
    </source>
</evidence>
<dbReference type="Proteomes" id="UP000199229">
    <property type="component" value="Unassembled WGS sequence"/>
</dbReference>
<dbReference type="InterPro" id="IPR017850">
    <property type="entry name" value="Alkaline_phosphatase_core_sf"/>
</dbReference>
<dbReference type="InterPro" id="IPR000917">
    <property type="entry name" value="Sulfatase_N"/>
</dbReference>
<evidence type="ECO:0000259" key="2">
    <source>
        <dbReference type="Pfam" id="PF00884"/>
    </source>
</evidence>
<evidence type="ECO:0000256" key="1">
    <source>
        <dbReference type="SAM" id="Phobius"/>
    </source>
</evidence>
<feature type="transmembrane region" description="Helical" evidence="1">
    <location>
        <begin position="34"/>
        <end position="51"/>
    </location>
</feature>
<organism evidence="3 4">
    <name type="scientific">Methylobacterium gossipiicola</name>
    <dbReference type="NCBI Taxonomy" id="582675"/>
    <lineage>
        <taxon>Bacteria</taxon>
        <taxon>Pseudomonadati</taxon>
        <taxon>Pseudomonadota</taxon>
        <taxon>Alphaproteobacteria</taxon>
        <taxon>Hyphomicrobiales</taxon>
        <taxon>Methylobacteriaceae</taxon>
        <taxon>Methylobacterium</taxon>
    </lineage>
</organism>
<keyword evidence="3" id="KW-0808">Transferase</keyword>
<feature type="transmembrane region" description="Helical" evidence="1">
    <location>
        <begin position="56"/>
        <end position="75"/>
    </location>
</feature>
<dbReference type="CDD" id="cd16015">
    <property type="entry name" value="LTA_synthase"/>
    <property type="match status" value="1"/>
</dbReference>
<protein>
    <submittedName>
        <fullName evidence="3">Phosphoglycerol transferase MdoB</fullName>
    </submittedName>
</protein>
<keyword evidence="1" id="KW-0472">Membrane</keyword>
<name>A0A1I2XK64_9HYPH</name>
<dbReference type="STRING" id="582675.SAMN05192565_1452"/>
<dbReference type="AlphaFoldDB" id="A0A1I2XK64"/>
<keyword evidence="4" id="KW-1185">Reference proteome</keyword>
<feature type="domain" description="Sulfatase N-terminal" evidence="2">
    <location>
        <begin position="227"/>
        <end position="444"/>
    </location>
</feature>
<keyword evidence="1" id="KW-0812">Transmembrane</keyword>
<dbReference type="SUPFAM" id="SSF53649">
    <property type="entry name" value="Alkaline phosphatase-like"/>
    <property type="match status" value="1"/>
</dbReference>
<reference evidence="4" key="1">
    <citation type="submission" date="2016-10" db="EMBL/GenBank/DDBJ databases">
        <authorList>
            <person name="Varghese N."/>
            <person name="Submissions S."/>
        </authorList>
    </citation>
    <scope>NUCLEOTIDE SEQUENCE [LARGE SCALE GENOMIC DNA]</scope>
    <source>
        <strain evidence="4">Gh-105</strain>
    </source>
</reference>
<accession>A0A1I2XK64</accession>
<evidence type="ECO:0000313" key="4">
    <source>
        <dbReference type="Proteomes" id="UP000199229"/>
    </source>
</evidence>
<dbReference type="RefSeq" id="WP_091975426.1">
    <property type="nucleotide sequence ID" value="NZ_FOPM01000045.1"/>
</dbReference>
<dbReference type="GO" id="GO:0016740">
    <property type="term" value="F:transferase activity"/>
    <property type="evidence" value="ECO:0007669"/>
    <property type="project" value="UniProtKB-KW"/>
</dbReference>
<sequence>MILLALSVALAVSLAIEAFDGRGVRPVSRRPGDLAVRLGAYALLCAFWFAFSWRPWLAAFSCILTVAILTVVSRLKRGVIGEPLVFSDFALLRQVPRHPELYYTRPLNDPRMAGPILASLAAVALWYAVEPSALPHEPSVAVLAVIALPLALWTLARLAPDGALGLWLTARFPAPDLERDVTRYGLPATILAYAVRWRMERTPRDLTTADSEERDQGVSADDTENRVVVVVQLESFIDPVRLGGPALPVMEIVRTRARQYGRLRVPAHGAYTMRTEHAVLTGRPPESLGFGVFDPYLAGGGAEPTSLARLARRAGFETLFIHPFHRDFFDRAAVMGRLGFGRLVMEENFVGAPRIGPYIGDVALAERVLAEIRARTGPLLVFCVTMENHGPWKPGRLAGLDDPRAQYLHHVAHTGEAVERLIAGLEGLPATLCVFGDHAPSLAACRPGFGGTATDYAVLHFGGDDAAPIRRDLTADALGRQLRAEVSRPEA</sequence>